<dbReference type="EMBL" id="FTNR01000007">
    <property type="protein sequence ID" value="SIS00758.1"/>
    <property type="molecule type" value="Genomic_DNA"/>
</dbReference>
<dbReference type="InterPro" id="IPR036196">
    <property type="entry name" value="Ptyr_pPase_sf"/>
</dbReference>
<accession>A0A1N7FK12</accession>
<dbReference type="AlphaFoldDB" id="A0A1N7FK12"/>
<keyword evidence="1" id="KW-0059">Arsenical resistance</keyword>
<evidence type="ECO:0000256" key="1">
    <source>
        <dbReference type="ARBA" id="ARBA00022849"/>
    </source>
</evidence>
<gene>
    <name evidence="3" type="ORF">SAMN05421752_10766</name>
</gene>
<dbReference type="SMART" id="SM00226">
    <property type="entry name" value="LMWPc"/>
    <property type="match status" value="1"/>
</dbReference>
<dbReference type="InterPro" id="IPR023485">
    <property type="entry name" value="Ptyr_pPase"/>
</dbReference>
<name>A0A1N7FK12_9EURY</name>
<dbReference type="STRING" id="308853.SAMN05421752_10766"/>
<dbReference type="PANTHER" id="PTHR43428:SF1">
    <property type="entry name" value="ARSENATE REDUCTASE"/>
    <property type="match status" value="1"/>
</dbReference>
<dbReference type="PANTHER" id="PTHR43428">
    <property type="entry name" value="ARSENATE REDUCTASE"/>
    <property type="match status" value="1"/>
</dbReference>
<evidence type="ECO:0000313" key="4">
    <source>
        <dbReference type="Proteomes" id="UP000185936"/>
    </source>
</evidence>
<proteinExistence type="predicted"/>
<feature type="domain" description="Phosphotyrosine protein phosphatase I" evidence="2">
    <location>
        <begin position="11"/>
        <end position="143"/>
    </location>
</feature>
<sequence>MTNTTANGESVRVAFVCVQNAGRSQMAYAFAQQALEKRGLEDEFELITGGTQPADHVHEMVVKTMAEAGIGISDRTPREVTFEEIQGSDYVITMGCAAEDVCPAGWAGENSDWDLPDPDGKSVDKVTEIRDEIERCVEKLFDELQPDK</sequence>
<dbReference type="SUPFAM" id="SSF52788">
    <property type="entry name" value="Phosphotyrosine protein phosphatases I"/>
    <property type="match status" value="1"/>
</dbReference>
<dbReference type="GO" id="GO:0046685">
    <property type="term" value="P:response to arsenic-containing substance"/>
    <property type="evidence" value="ECO:0007669"/>
    <property type="project" value="UniProtKB-KW"/>
</dbReference>
<keyword evidence="4" id="KW-1185">Reference proteome</keyword>
<evidence type="ECO:0000259" key="2">
    <source>
        <dbReference type="SMART" id="SM00226"/>
    </source>
</evidence>
<protein>
    <submittedName>
        <fullName evidence="3">Arsenate reductase</fullName>
    </submittedName>
</protein>
<dbReference type="RefSeq" id="WP_076609260.1">
    <property type="nucleotide sequence ID" value="NZ_FTNR01000007.1"/>
</dbReference>
<dbReference type="Proteomes" id="UP000185936">
    <property type="component" value="Unassembled WGS sequence"/>
</dbReference>
<dbReference type="Gene3D" id="3.40.50.2300">
    <property type="match status" value="1"/>
</dbReference>
<reference evidence="4" key="1">
    <citation type="submission" date="2017-01" db="EMBL/GenBank/DDBJ databases">
        <authorList>
            <person name="Varghese N."/>
            <person name="Submissions S."/>
        </authorList>
    </citation>
    <scope>NUCLEOTIDE SEQUENCE [LARGE SCALE GENOMIC DNA]</scope>
    <source>
        <strain evidence="4">type strain: HArc-</strain>
    </source>
</reference>
<dbReference type="OrthoDB" id="295776at2157"/>
<organism evidence="3 4">
    <name type="scientific">Natronorubrum thiooxidans</name>
    <dbReference type="NCBI Taxonomy" id="308853"/>
    <lineage>
        <taxon>Archaea</taxon>
        <taxon>Methanobacteriati</taxon>
        <taxon>Methanobacteriota</taxon>
        <taxon>Stenosarchaea group</taxon>
        <taxon>Halobacteria</taxon>
        <taxon>Halobacteriales</taxon>
        <taxon>Natrialbaceae</taxon>
        <taxon>Natronorubrum</taxon>
    </lineage>
</organism>
<evidence type="ECO:0000313" key="3">
    <source>
        <dbReference type="EMBL" id="SIS00758.1"/>
    </source>
</evidence>
<dbReference type="Pfam" id="PF01451">
    <property type="entry name" value="LMWPc"/>
    <property type="match status" value="1"/>
</dbReference>